<comment type="caution">
    <text evidence="8">The sequence shown here is derived from an EMBL/GenBank/DDBJ whole genome shotgun (WGS) entry which is preliminary data.</text>
</comment>
<dbReference type="Proteomes" id="UP000441389">
    <property type="component" value="Unassembled WGS sequence"/>
</dbReference>
<evidence type="ECO:0000313" key="8">
    <source>
        <dbReference type="EMBL" id="MVO76515.1"/>
    </source>
</evidence>
<keyword evidence="1" id="KW-1134">Transmembrane beta strand</keyword>
<protein>
    <submittedName>
        <fullName evidence="8">ShlB/FhaC/HecB family hemolysin secretion/activation protein</fullName>
    </submittedName>
</protein>
<organism evidence="8 9">
    <name type="scientific">Sphingomonas horti</name>
    <dbReference type="NCBI Taxonomy" id="2682842"/>
    <lineage>
        <taxon>Bacteria</taxon>
        <taxon>Pseudomonadati</taxon>
        <taxon>Pseudomonadota</taxon>
        <taxon>Alphaproteobacteria</taxon>
        <taxon>Sphingomonadales</taxon>
        <taxon>Sphingomonadaceae</taxon>
        <taxon>Sphingomonas</taxon>
    </lineage>
</organism>
<evidence type="ECO:0000256" key="5">
    <source>
        <dbReference type="SAM" id="SignalP"/>
    </source>
</evidence>
<dbReference type="GO" id="GO:0046819">
    <property type="term" value="P:protein secretion by the type V secretion system"/>
    <property type="evidence" value="ECO:0007669"/>
    <property type="project" value="TreeGrafter"/>
</dbReference>
<dbReference type="Gene3D" id="3.10.20.310">
    <property type="entry name" value="membrane protein fhac"/>
    <property type="match status" value="1"/>
</dbReference>
<feature type="chain" id="PRO_5026072727" evidence="5">
    <location>
        <begin position="23"/>
        <end position="576"/>
    </location>
</feature>
<dbReference type="AlphaFoldDB" id="A0A6I4IWI8"/>
<keyword evidence="9" id="KW-1185">Reference proteome</keyword>
<evidence type="ECO:0000256" key="2">
    <source>
        <dbReference type="ARBA" id="ARBA00022692"/>
    </source>
</evidence>
<reference evidence="8 9" key="1">
    <citation type="submission" date="2019-12" db="EMBL/GenBank/DDBJ databases">
        <authorList>
            <person name="Huq M.A."/>
        </authorList>
    </citation>
    <scope>NUCLEOTIDE SEQUENCE [LARGE SCALE GENOMIC DNA]</scope>
    <source>
        <strain evidence="8 9">MAH-20</strain>
    </source>
</reference>
<dbReference type="InterPro" id="IPR005565">
    <property type="entry name" value="Hemolysn_activator_HlyB_C"/>
</dbReference>
<dbReference type="SUPFAM" id="SSF103515">
    <property type="entry name" value="Autotransporter"/>
    <property type="match status" value="1"/>
</dbReference>
<evidence type="ECO:0000256" key="3">
    <source>
        <dbReference type="ARBA" id="ARBA00023237"/>
    </source>
</evidence>
<feature type="signal peptide" evidence="5">
    <location>
        <begin position="1"/>
        <end position="22"/>
    </location>
</feature>
<dbReference type="GO" id="GO:0008320">
    <property type="term" value="F:protein transmembrane transporter activity"/>
    <property type="evidence" value="ECO:0007669"/>
    <property type="project" value="TreeGrafter"/>
</dbReference>
<dbReference type="GO" id="GO:0098046">
    <property type="term" value="C:type V protein secretion system complex"/>
    <property type="evidence" value="ECO:0007669"/>
    <property type="project" value="TreeGrafter"/>
</dbReference>
<evidence type="ECO:0000259" key="6">
    <source>
        <dbReference type="Pfam" id="PF03865"/>
    </source>
</evidence>
<keyword evidence="3" id="KW-0998">Cell outer membrane</keyword>
<name>A0A6I4IWI8_9SPHN</name>
<feature type="domain" description="Haemolysin activator HlyB C-terminal" evidence="6">
    <location>
        <begin position="222"/>
        <end position="535"/>
    </location>
</feature>
<dbReference type="PANTHER" id="PTHR34597:SF6">
    <property type="entry name" value="BLR6126 PROTEIN"/>
    <property type="match status" value="1"/>
</dbReference>
<keyword evidence="2" id="KW-0812">Transmembrane</keyword>
<gene>
    <name evidence="8" type="ORF">GON01_00980</name>
</gene>
<proteinExistence type="predicted"/>
<dbReference type="Pfam" id="PF03865">
    <property type="entry name" value="ShlB"/>
    <property type="match status" value="1"/>
</dbReference>
<feature type="region of interest" description="Disordered" evidence="4">
    <location>
        <begin position="28"/>
        <end position="48"/>
    </location>
</feature>
<keyword evidence="1" id="KW-0472">Membrane</keyword>
<evidence type="ECO:0000256" key="4">
    <source>
        <dbReference type="SAM" id="MobiDB-lite"/>
    </source>
</evidence>
<evidence type="ECO:0000313" key="9">
    <source>
        <dbReference type="Proteomes" id="UP000441389"/>
    </source>
</evidence>
<dbReference type="InterPro" id="IPR051544">
    <property type="entry name" value="TPS_OM_transporter"/>
</dbReference>
<evidence type="ECO:0000256" key="1">
    <source>
        <dbReference type="ARBA" id="ARBA00022452"/>
    </source>
</evidence>
<dbReference type="Pfam" id="PF08479">
    <property type="entry name" value="POTRA_2"/>
    <property type="match status" value="1"/>
</dbReference>
<dbReference type="PANTHER" id="PTHR34597">
    <property type="entry name" value="SLR1661 PROTEIN"/>
    <property type="match status" value="1"/>
</dbReference>
<sequence length="576" mass="62244">MLKPARAGCIGLSLFAATSVFAQTAPVPPVAPPTREEITPPTPNAPPATRVKVEGGIERAPCPLDDPAYKDVKVTVTSAVFNNLKGVTPDQLAPAYQSYLGQERPISVVCDIRDAAATVLRDKGYLAAVQVPTQKIEGGQVRFEVLYARLVAVRVRGEAGRAEGLIGSYLEPLTKQEVFNRNEAERYLLLVRDLPGYEVRLTLRPAGTGPGELVGDVTVVRTPYLVDFNVQNLAAHDTGPWGGQLRAQFFGLTGLGDRTSIAFYSTPDFDEQQILQLSHDFRLGGEGLTLGARFNYAWTRPDIAPQVPGGARPDIVAHTLFANAEASYPFVRTQAANLRGAVGLDFVNQNVRFAGVPLNRDRLRVLYLRLDADATDPTIGAVPAWRLTGSLELRHGLDILDASERGIVAGRTPQSRANGDTEGTLIRATATGEVQLVPNLAFSLTPRAQIAFDPLLSFEQISGGNYTVGRGYDPGTIIGDSGFGFAAELKVNQWAPFPGREIALQPFLFLDSAWVWTKNAPDGRNNLVSVGGGIRSSLFNRARLDMTLAVPTRRAGLQARRGDVRFLVSLTTKLLP</sequence>
<accession>A0A6I4IWI8</accession>
<dbReference type="EMBL" id="WQMS01000001">
    <property type="protein sequence ID" value="MVO76515.1"/>
    <property type="molecule type" value="Genomic_DNA"/>
</dbReference>
<dbReference type="InterPro" id="IPR036709">
    <property type="entry name" value="Autotransporte_beta_dom_sf"/>
</dbReference>
<keyword evidence="5" id="KW-0732">Signal</keyword>
<feature type="domain" description="Polypeptide-transport-associated ShlB-type" evidence="7">
    <location>
        <begin position="75"/>
        <end position="146"/>
    </location>
</feature>
<dbReference type="Gene3D" id="2.40.160.50">
    <property type="entry name" value="membrane protein fhac: a member of the omp85/tpsb transporter family"/>
    <property type="match status" value="1"/>
</dbReference>
<evidence type="ECO:0000259" key="7">
    <source>
        <dbReference type="Pfam" id="PF08479"/>
    </source>
</evidence>
<dbReference type="InterPro" id="IPR013686">
    <property type="entry name" value="Polypept-transport_assoc_ShlB"/>
</dbReference>